<evidence type="ECO:0008006" key="3">
    <source>
        <dbReference type="Google" id="ProtNLM"/>
    </source>
</evidence>
<dbReference type="OrthoDB" id="2150604at2759"/>
<dbReference type="PANTHER" id="PTHR28037:SF1">
    <property type="entry name" value="ALCOHOL O-ACETYLTRANSFERASE 1-RELATED"/>
    <property type="match status" value="1"/>
</dbReference>
<dbReference type="AlphaFoldDB" id="A0A9P6Q2U9"/>
<dbReference type="EMBL" id="JAAAJA010000258">
    <property type="protein sequence ID" value="KAG0257432.1"/>
    <property type="molecule type" value="Genomic_DNA"/>
</dbReference>
<dbReference type="InterPro" id="IPR023213">
    <property type="entry name" value="CAT-like_dom_sf"/>
</dbReference>
<organism evidence="1 2">
    <name type="scientific">Mortierella polycephala</name>
    <dbReference type="NCBI Taxonomy" id="41804"/>
    <lineage>
        <taxon>Eukaryota</taxon>
        <taxon>Fungi</taxon>
        <taxon>Fungi incertae sedis</taxon>
        <taxon>Mucoromycota</taxon>
        <taxon>Mortierellomycotina</taxon>
        <taxon>Mortierellomycetes</taxon>
        <taxon>Mortierellales</taxon>
        <taxon>Mortierellaceae</taxon>
        <taxon>Mortierella</taxon>
    </lineage>
</organism>
<dbReference type="InterPro" id="IPR052058">
    <property type="entry name" value="Alcohol_O-acetyltransferase"/>
</dbReference>
<gene>
    <name evidence="1" type="ORF">BG011_003952</name>
</gene>
<dbReference type="SUPFAM" id="SSF52777">
    <property type="entry name" value="CoA-dependent acyltransferases"/>
    <property type="match status" value="1"/>
</dbReference>
<reference evidence="1" key="1">
    <citation type="journal article" date="2020" name="Fungal Divers.">
        <title>Resolving the Mortierellaceae phylogeny through synthesis of multi-gene phylogenetics and phylogenomics.</title>
        <authorList>
            <person name="Vandepol N."/>
            <person name="Liber J."/>
            <person name="Desiro A."/>
            <person name="Na H."/>
            <person name="Kennedy M."/>
            <person name="Barry K."/>
            <person name="Grigoriev I.V."/>
            <person name="Miller A.N."/>
            <person name="O'Donnell K."/>
            <person name="Stajich J.E."/>
            <person name="Bonito G."/>
        </authorList>
    </citation>
    <scope>NUCLEOTIDE SEQUENCE</scope>
    <source>
        <strain evidence="1">KOD948</strain>
    </source>
</reference>
<accession>A0A9P6Q2U9</accession>
<dbReference type="Gene3D" id="3.30.559.10">
    <property type="entry name" value="Chloramphenicol acetyltransferase-like domain"/>
    <property type="match status" value="1"/>
</dbReference>
<keyword evidence="2" id="KW-1185">Reference proteome</keyword>
<dbReference type="Proteomes" id="UP000726737">
    <property type="component" value="Unassembled WGS sequence"/>
</dbReference>
<dbReference type="Pfam" id="PF07247">
    <property type="entry name" value="AATase"/>
    <property type="match status" value="1"/>
</dbReference>
<proteinExistence type="predicted"/>
<dbReference type="Gene3D" id="3.30.559.30">
    <property type="entry name" value="Nonribosomal peptide synthetase, condensation domain"/>
    <property type="match status" value="1"/>
</dbReference>
<dbReference type="PANTHER" id="PTHR28037">
    <property type="entry name" value="ALCOHOL O-ACETYLTRANSFERASE 1-RELATED"/>
    <property type="match status" value="1"/>
</dbReference>
<dbReference type="InterPro" id="IPR010828">
    <property type="entry name" value="Atf2/Sli1-like"/>
</dbReference>
<protein>
    <recommendedName>
        <fullName evidence="3">Alcohol acetyltransferase</fullName>
    </recommendedName>
</protein>
<comment type="caution">
    <text evidence="1">The sequence shown here is derived from an EMBL/GenBank/DDBJ whole genome shotgun (WGS) entry which is preliminary data.</text>
</comment>
<evidence type="ECO:0000313" key="1">
    <source>
        <dbReference type="EMBL" id="KAG0257432.1"/>
    </source>
</evidence>
<evidence type="ECO:0000313" key="2">
    <source>
        <dbReference type="Proteomes" id="UP000726737"/>
    </source>
</evidence>
<name>A0A9P6Q2U9_9FUNG</name>
<sequence>MERENNTPFDLANQEIPLWRLVVAPIEEDPASFYLLYTFHHAIGDGRSGMALTEQLIQQLNLQAQARIVPCVFSDSHKSAVIEAVSNRPIPDSIESRVDCYPSIRTLLIEASRALFLPGFMKKALEAPYWAGEIDSSLDIPNETELALLRFTPEETRAIVAAAKRRLTTVQSVLYTASIFSAQSIFLSAASSHSNRKTESLTFATPVSLRTLLPNTKIAPEDQGNYTSEILHNNIRIVDTTSFWGMTHAYRKKVVQGTQTALGVQTLLEHFGMLSLLSKKDGAWEEFMASRVKKDQHGRKASIKLSNLGQGWKDISAAAAAAISTSANDGLAQNVKDEDTEFLVQDAVFSQSSGVTASALTMSAATANATMTLTVTWQRAAFHGRCRGELFMSEFKRILMEAVANAREDYLFTDVKPMQPVDRRV</sequence>